<keyword evidence="1" id="KW-0812">Transmembrane</keyword>
<feature type="transmembrane region" description="Helical" evidence="1">
    <location>
        <begin position="12"/>
        <end position="33"/>
    </location>
</feature>
<reference evidence="2 3" key="1">
    <citation type="submission" date="2018-11" db="EMBL/GenBank/DDBJ databases">
        <title>Genome assembly of Steccherinum ochraceum LE-BIN_3174, the white-rot fungus of the Steccherinaceae family (The Residual Polyporoid clade, Polyporales, Basidiomycota).</title>
        <authorList>
            <person name="Fedorova T.V."/>
            <person name="Glazunova O.A."/>
            <person name="Landesman E.O."/>
            <person name="Moiseenko K.V."/>
            <person name="Psurtseva N.V."/>
            <person name="Savinova O.S."/>
            <person name="Shakhova N.V."/>
            <person name="Tyazhelova T.V."/>
            <person name="Vasina D.V."/>
        </authorList>
    </citation>
    <scope>NUCLEOTIDE SEQUENCE [LARGE SCALE GENOMIC DNA]</scope>
    <source>
        <strain evidence="2 3">LE-BIN_3174</strain>
    </source>
</reference>
<evidence type="ECO:0000313" key="2">
    <source>
        <dbReference type="EMBL" id="TCD62879.1"/>
    </source>
</evidence>
<keyword evidence="3" id="KW-1185">Reference proteome</keyword>
<proteinExistence type="predicted"/>
<dbReference type="EMBL" id="RWJN01000338">
    <property type="protein sequence ID" value="TCD62879.1"/>
    <property type="molecule type" value="Genomic_DNA"/>
</dbReference>
<keyword evidence="1" id="KW-1133">Transmembrane helix</keyword>
<keyword evidence="1" id="KW-0472">Membrane</keyword>
<evidence type="ECO:0000313" key="3">
    <source>
        <dbReference type="Proteomes" id="UP000292702"/>
    </source>
</evidence>
<dbReference type="AlphaFoldDB" id="A0A4R0REB5"/>
<organism evidence="2 3">
    <name type="scientific">Steccherinum ochraceum</name>
    <dbReference type="NCBI Taxonomy" id="92696"/>
    <lineage>
        <taxon>Eukaryota</taxon>
        <taxon>Fungi</taxon>
        <taxon>Dikarya</taxon>
        <taxon>Basidiomycota</taxon>
        <taxon>Agaricomycotina</taxon>
        <taxon>Agaricomycetes</taxon>
        <taxon>Polyporales</taxon>
        <taxon>Steccherinaceae</taxon>
        <taxon>Steccherinum</taxon>
    </lineage>
</organism>
<evidence type="ECO:0000256" key="1">
    <source>
        <dbReference type="SAM" id="Phobius"/>
    </source>
</evidence>
<accession>A0A4R0REB5</accession>
<sequence length="89" mass="9509">MSWVLNFSSQQFCVVGLGRVITVPFAIIVPVSLRLQTPRTLAPAMVTSPRLGVVYTASLSTSGSSLHTQGLPFIVISVSGAHWRVTQPS</sequence>
<dbReference type="Proteomes" id="UP000292702">
    <property type="component" value="Unassembled WGS sequence"/>
</dbReference>
<gene>
    <name evidence="2" type="ORF">EIP91_006262</name>
</gene>
<name>A0A4R0REB5_9APHY</name>
<protein>
    <submittedName>
        <fullName evidence="2">Uncharacterized protein</fullName>
    </submittedName>
</protein>
<comment type="caution">
    <text evidence="2">The sequence shown here is derived from an EMBL/GenBank/DDBJ whole genome shotgun (WGS) entry which is preliminary data.</text>
</comment>